<organism evidence="2 3">
    <name type="scientific">Rhododendron simsii</name>
    <name type="common">Sims's rhododendron</name>
    <dbReference type="NCBI Taxonomy" id="118357"/>
    <lineage>
        <taxon>Eukaryota</taxon>
        <taxon>Viridiplantae</taxon>
        <taxon>Streptophyta</taxon>
        <taxon>Embryophyta</taxon>
        <taxon>Tracheophyta</taxon>
        <taxon>Spermatophyta</taxon>
        <taxon>Magnoliopsida</taxon>
        <taxon>eudicotyledons</taxon>
        <taxon>Gunneridae</taxon>
        <taxon>Pentapetalae</taxon>
        <taxon>asterids</taxon>
        <taxon>Ericales</taxon>
        <taxon>Ericaceae</taxon>
        <taxon>Ericoideae</taxon>
        <taxon>Rhodoreae</taxon>
        <taxon>Rhododendron</taxon>
    </lineage>
</organism>
<dbReference type="GO" id="GO:0005794">
    <property type="term" value="C:Golgi apparatus"/>
    <property type="evidence" value="ECO:0007669"/>
    <property type="project" value="TreeGrafter"/>
</dbReference>
<dbReference type="AlphaFoldDB" id="A0A834HA29"/>
<dbReference type="OrthoDB" id="4062651at2759"/>
<feature type="binding site" evidence="1">
    <location>
        <position position="40"/>
    </location>
    <ligand>
        <name>ATP</name>
        <dbReference type="ChEBI" id="CHEBI:30616"/>
    </ligand>
</feature>
<proteinExistence type="predicted"/>
<dbReference type="PANTHER" id="PTHR10292:SF34">
    <property type="entry name" value="CLATHRIN HEAVY CHAIN 1-RELATED"/>
    <property type="match status" value="1"/>
</dbReference>
<dbReference type="EMBL" id="WJXA01000002">
    <property type="protein sequence ID" value="KAF7150187.1"/>
    <property type="molecule type" value="Genomic_DNA"/>
</dbReference>
<dbReference type="InterPro" id="IPR011009">
    <property type="entry name" value="Kinase-like_dom_sf"/>
</dbReference>
<dbReference type="GO" id="GO:0005886">
    <property type="term" value="C:plasma membrane"/>
    <property type="evidence" value="ECO:0007669"/>
    <property type="project" value="TreeGrafter"/>
</dbReference>
<dbReference type="InterPro" id="IPR000547">
    <property type="entry name" value="Clathrin_H-chain/VPS_repeat"/>
</dbReference>
<dbReference type="Pfam" id="PF00637">
    <property type="entry name" value="Clathrin"/>
    <property type="match status" value="2"/>
</dbReference>
<dbReference type="InterPro" id="IPR055358">
    <property type="entry name" value="CHCR"/>
</dbReference>
<sequence>MEEVLIATNNFIDALVIGIGGFGKVYKGFIDDGVMKVAMKRLNAESKQGAGEFWTEIKASEDTEIHFKYIKAAIEAGKIEKVERTTRESNFYDPEKTKNFLMKAKLRNARPIMNIAYPVLRASCERGKPGRPRSQCSWNVGNYCEERDPTLTVVAYRRGQCDKELIDVTNKNNLFKLQARYVVERMDGDLWAMVLNPENEFRRQLIDQVVSTEGKSLA</sequence>
<dbReference type="GO" id="GO:0005524">
    <property type="term" value="F:ATP binding"/>
    <property type="evidence" value="ECO:0007669"/>
    <property type="project" value="UniProtKB-UniRule"/>
</dbReference>
<accession>A0A834HA29</accession>
<evidence type="ECO:0000313" key="2">
    <source>
        <dbReference type="EMBL" id="KAF7150187.1"/>
    </source>
</evidence>
<dbReference type="InterPro" id="IPR017441">
    <property type="entry name" value="Protein_kinase_ATP_BS"/>
</dbReference>
<dbReference type="SUPFAM" id="SSF48371">
    <property type="entry name" value="ARM repeat"/>
    <property type="match status" value="2"/>
</dbReference>
<keyword evidence="3" id="KW-1185">Reference proteome</keyword>
<evidence type="ECO:0000256" key="1">
    <source>
        <dbReference type="PROSITE-ProRule" id="PRU10141"/>
    </source>
</evidence>
<name>A0A834HA29_RHOSS</name>
<dbReference type="PROSITE" id="PS00107">
    <property type="entry name" value="PROTEIN_KINASE_ATP"/>
    <property type="match status" value="1"/>
</dbReference>
<dbReference type="PANTHER" id="PTHR10292">
    <property type="entry name" value="CLATHRIN HEAVY CHAIN RELATED"/>
    <property type="match status" value="1"/>
</dbReference>
<evidence type="ECO:0000313" key="3">
    <source>
        <dbReference type="Proteomes" id="UP000626092"/>
    </source>
</evidence>
<reference evidence="2" key="1">
    <citation type="submission" date="2019-11" db="EMBL/GenBank/DDBJ databases">
        <authorList>
            <person name="Liu Y."/>
            <person name="Hou J."/>
            <person name="Li T.-Q."/>
            <person name="Guan C.-H."/>
            <person name="Wu X."/>
            <person name="Wu H.-Z."/>
            <person name="Ling F."/>
            <person name="Zhang R."/>
            <person name="Shi X.-G."/>
            <person name="Ren J.-P."/>
            <person name="Chen E.-F."/>
            <person name="Sun J.-M."/>
        </authorList>
    </citation>
    <scope>NUCLEOTIDE SEQUENCE</scope>
    <source>
        <strain evidence="2">Adult_tree_wgs_1</strain>
        <tissue evidence="2">Leaves</tissue>
    </source>
</reference>
<dbReference type="GO" id="GO:0006898">
    <property type="term" value="P:receptor-mediated endocytosis"/>
    <property type="evidence" value="ECO:0007669"/>
    <property type="project" value="TreeGrafter"/>
</dbReference>
<dbReference type="GO" id="GO:0071439">
    <property type="term" value="C:clathrin complex"/>
    <property type="evidence" value="ECO:0007669"/>
    <property type="project" value="TreeGrafter"/>
</dbReference>
<dbReference type="GO" id="GO:0009506">
    <property type="term" value="C:plasmodesma"/>
    <property type="evidence" value="ECO:0007669"/>
    <property type="project" value="TreeGrafter"/>
</dbReference>
<dbReference type="Proteomes" id="UP000626092">
    <property type="component" value="Unassembled WGS sequence"/>
</dbReference>
<dbReference type="SUPFAM" id="SSF56112">
    <property type="entry name" value="Protein kinase-like (PK-like)"/>
    <property type="match status" value="1"/>
</dbReference>
<dbReference type="GO" id="GO:0032051">
    <property type="term" value="F:clathrin light chain binding"/>
    <property type="evidence" value="ECO:0007669"/>
    <property type="project" value="TreeGrafter"/>
</dbReference>
<dbReference type="SMART" id="SM00299">
    <property type="entry name" value="CLH"/>
    <property type="match status" value="1"/>
</dbReference>
<protein>
    <submittedName>
        <fullName evidence="2">Uncharacterized protein</fullName>
    </submittedName>
</protein>
<comment type="caution">
    <text evidence="2">The sequence shown here is derived from an EMBL/GenBank/DDBJ whole genome shotgun (WGS) entry which is preliminary data.</text>
</comment>
<dbReference type="InterPro" id="IPR016024">
    <property type="entry name" value="ARM-type_fold"/>
</dbReference>
<gene>
    <name evidence="2" type="ORF">RHSIM_Rhsim02G0064600</name>
</gene>
<dbReference type="GO" id="GO:0009507">
    <property type="term" value="C:chloroplast"/>
    <property type="evidence" value="ECO:0007669"/>
    <property type="project" value="TreeGrafter"/>
</dbReference>
<dbReference type="GO" id="GO:0006886">
    <property type="term" value="P:intracellular protein transport"/>
    <property type="evidence" value="ECO:0007669"/>
    <property type="project" value="InterPro"/>
</dbReference>
<dbReference type="Gene3D" id="3.30.200.20">
    <property type="entry name" value="Phosphorylase Kinase, domain 1"/>
    <property type="match status" value="1"/>
</dbReference>
<keyword evidence="1" id="KW-0067">ATP-binding</keyword>
<keyword evidence="1" id="KW-0547">Nucleotide-binding</keyword>